<dbReference type="EMBL" id="GBXM01033226">
    <property type="protein sequence ID" value="JAH75351.1"/>
    <property type="molecule type" value="Transcribed_RNA"/>
</dbReference>
<accession>A0A0E9VBG0</accession>
<name>A0A0E9VBG0_ANGAN</name>
<reference evidence="1" key="1">
    <citation type="submission" date="2014-11" db="EMBL/GenBank/DDBJ databases">
        <authorList>
            <person name="Amaro Gonzalez C."/>
        </authorList>
    </citation>
    <scope>NUCLEOTIDE SEQUENCE</scope>
</reference>
<proteinExistence type="predicted"/>
<organism evidence="1">
    <name type="scientific">Anguilla anguilla</name>
    <name type="common">European freshwater eel</name>
    <name type="synonym">Muraena anguilla</name>
    <dbReference type="NCBI Taxonomy" id="7936"/>
    <lineage>
        <taxon>Eukaryota</taxon>
        <taxon>Metazoa</taxon>
        <taxon>Chordata</taxon>
        <taxon>Craniata</taxon>
        <taxon>Vertebrata</taxon>
        <taxon>Euteleostomi</taxon>
        <taxon>Actinopterygii</taxon>
        <taxon>Neopterygii</taxon>
        <taxon>Teleostei</taxon>
        <taxon>Anguilliformes</taxon>
        <taxon>Anguillidae</taxon>
        <taxon>Anguilla</taxon>
    </lineage>
</organism>
<evidence type="ECO:0000313" key="1">
    <source>
        <dbReference type="EMBL" id="JAH75351.1"/>
    </source>
</evidence>
<reference evidence="1" key="2">
    <citation type="journal article" date="2015" name="Fish Shellfish Immunol.">
        <title>Early steps in the European eel (Anguilla anguilla)-Vibrio vulnificus interaction in the gills: Role of the RtxA13 toxin.</title>
        <authorList>
            <person name="Callol A."/>
            <person name="Pajuelo D."/>
            <person name="Ebbesson L."/>
            <person name="Teles M."/>
            <person name="MacKenzie S."/>
            <person name="Amaro C."/>
        </authorList>
    </citation>
    <scope>NUCLEOTIDE SEQUENCE</scope>
</reference>
<dbReference type="AlphaFoldDB" id="A0A0E9VBG0"/>
<sequence>MPLFQPLLSQLFIVMLMPPSYAISYQIHSLKLK</sequence>
<protein>
    <submittedName>
        <fullName evidence="1">Uncharacterized protein</fullName>
    </submittedName>
</protein>